<comment type="caution">
    <text evidence="1">The sequence shown here is derived from an EMBL/GenBank/DDBJ whole genome shotgun (WGS) entry which is preliminary data.</text>
</comment>
<name>A0A9Q9RFA4_FUSFU</name>
<sequence>MKPRRYQFPELKNPLKK</sequence>
<proteinExistence type="predicted"/>
<evidence type="ECO:0000313" key="2">
    <source>
        <dbReference type="Proteomes" id="UP000760494"/>
    </source>
</evidence>
<dbReference type="Proteomes" id="UP000760494">
    <property type="component" value="Unassembled WGS sequence"/>
</dbReference>
<accession>A0A9Q9RFA4</accession>
<organism evidence="1 2">
    <name type="scientific">Fusarium fujikuroi</name>
    <name type="common">Bakanae and foot rot disease fungus</name>
    <name type="synonym">Gibberella fujikuroi</name>
    <dbReference type="NCBI Taxonomy" id="5127"/>
    <lineage>
        <taxon>Eukaryota</taxon>
        <taxon>Fungi</taxon>
        <taxon>Dikarya</taxon>
        <taxon>Ascomycota</taxon>
        <taxon>Pezizomycotina</taxon>
        <taxon>Sordariomycetes</taxon>
        <taxon>Hypocreomycetidae</taxon>
        <taxon>Hypocreales</taxon>
        <taxon>Nectriaceae</taxon>
        <taxon>Fusarium</taxon>
        <taxon>Fusarium fujikuroi species complex</taxon>
    </lineage>
</organism>
<gene>
    <name evidence="1" type="ORF">C2S_14476</name>
</gene>
<reference evidence="1" key="1">
    <citation type="submission" date="2019-05" db="EMBL/GenBank/DDBJ databases">
        <authorList>
            <person name="Piombo E."/>
        </authorList>
    </citation>
    <scope>NUCLEOTIDE SEQUENCE</scope>
    <source>
        <strain evidence="1">C2S</strain>
    </source>
</reference>
<evidence type="ECO:0000313" key="1">
    <source>
        <dbReference type="EMBL" id="VTT60852.1"/>
    </source>
</evidence>
<dbReference type="EMBL" id="CABFJX010000050">
    <property type="protein sequence ID" value="VTT60852.1"/>
    <property type="molecule type" value="Genomic_DNA"/>
</dbReference>
<protein>
    <submittedName>
        <fullName evidence="1">Uncharacterized protein</fullName>
    </submittedName>
</protein>
<dbReference type="AlphaFoldDB" id="A0A9Q9RFA4"/>